<accession>A0ABW5SE29</accession>
<evidence type="ECO:0000313" key="2">
    <source>
        <dbReference type="EMBL" id="MFD2697977.1"/>
    </source>
</evidence>
<name>A0ABW5SE29_9FLAO</name>
<keyword evidence="3" id="KW-1185">Reference proteome</keyword>
<reference evidence="3" key="1">
    <citation type="journal article" date="2019" name="Int. J. Syst. Evol. Microbiol.">
        <title>The Global Catalogue of Microorganisms (GCM) 10K type strain sequencing project: providing services to taxonomists for standard genome sequencing and annotation.</title>
        <authorList>
            <consortium name="The Broad Institute Genomics Platform"/>
            <consortium name="The Broad Institute Genome Sequencing Center for Infectious Disease"/>
            <person name="Wu L."/>
            <person name="Ma J."/>
        </authorList>
    </citation>
    <scope>NUCLEOTIDE SEQUENCE [LARGE SCALE GENOMIC DNA]</scope>
    <source>
        <strain evidence="3">KCTC 42255</strain>
    </source>
</reference>
<comment type="caution">
    <text evidence="2">The sequence shown here is derived from an EMBL/GenBank/DDBJ whole genome shotgun (WGS) entry which is preliminary data.</text>
</comment>
<evidence type="ECO:0000313" key="3">
    <source>
        <dbReference type="Proteomes" id="UP001597357"/>
    </source>
</evidence>
<keyword evidence="1" id="KW-0812">Transmembrane</keyword>
<dbReference type="EMBL" id="JBHULZ010000041">
    <property type="protein sequence ID" value="MFD2697977.1"/>
    <property type="molecule type" value="Genomic_DNA"/>
</dbReference>
<sequence>MKYLKYDLIFIGCCTALLLLAIQQNWLVEYQGFILLPFLGAYFAGKWVANRKIKRN</sequence>
<protein>
    <submittedName>
        <fullName evidence="2">Uncharacterized protein</fullName>
    </submittedName>
</protein>
<evidence type="ECO:0000256" key="1">
    <source>
        <dbReference type="SAM" id="Phobius"/>
    </source>
</evidence>
<feature type="transmembrane region" description="Helical" evidence="1">
    <location>
        <begin position="33"/>
        <end position="49"/>
    </location>
</feature>
<gene>
    <name evidence="2" type="ORF">ACFSQ0_08240</name>
</gene>
<keyword evidence="1" id="KW-0472">Membrane</keyword>
<dbReference type="RefSeq" id="WP_379046783.1">
    <property type="nucleotide sequence ID" value="NZ_JBHULZ010000041.1"/>
</dbReference>
<dbReference type="Proteomes" id="UP001597357">
    <property type="component" value="Unassembled WGS sequence"/>
</dbReference>
<keyword evidence="1" id="KW-1133">Transmembrane helix</keyword>
<proteinExistence type="predicted"/>
<organism evidence="2 3">
    <name type="scientific">Mesonia sediminis</name>
    <dbReference type="NCBI Taxonomy" id="1703946"/>
    <lineage>
        <taxon>Bacteria</taxon>
        <taxon>Pseudomonadati</taxon>
        <taxon>Bacteroidota</taxon>
        <taxon>Flavobacteriia</taxon>
        <taxon>Flavobacteriales</taxon>
        <taxon>Flavobacteriaceae</taxon>
        <taxon>Mesonia</taxon>
    </lineage>
</organism>